<dbReference type="NCBIfam" id="TIGR00350">
    <property type="entry name" value="lytR_cpsA_psr"/>
    <property type="match status" value="1"/>
</dbReference>
<protein>
    <submittedName>
        <fullName evidence="4">LCP family protein</fullName>
    </submittedName>
</protein>
<dbReference type="PANTHER" id="PTHR33392:SF6">
    <property type="entry name" value="POLYISOPRENYL-TEICHOIC ACID--PEPTIDOGLYCAN TEICHOIC ACID TRANSFERASE TAGU"/>
    <property type="match status" value="1"/>
</dbReference>
<dbReference type="PANTHER" id="PTHR33392">
    <property type="entry name" value="POLYISOPRENYL-TEICHOIC ACID--PEPTIDOGLYCAN TEICHOIC ACID TRANSFERASE TAGU"/>
    <property type="match status" value="1"/>
</dbReference>
<comment type="similarity">
    <text evidence="1">Belongs to the LytR/CpsA/Psr (LCP) family.</text>
</comment>
<proteinExistence type="inferred from homology"/>
<organism evidence="4 5">
    <name type="scientific">Candidatus Pullilachnospira gallistercoris</name>
    <dbReference type="NCBI Taxonomy" id="2840911"/>
    <lineage>
        <taxon>Bacteria</taxon>
        <taxon>Bacillati</taxon>
        <taxon>Bacillota</taxon>
        <taxon>Clostridia</taxon>
        <taxon>Lachnospirales</taxon>
        <taxon>Lachnospiraceae</taxon>
        <taxon>Lachnospiraceae incertae sedis</taxon>
        <taxon>Candidatus Pullilachnospira</taxon>
    </lineage>
</organism>
<evidence type="ECO:0000256" key="2">
    <source>
        <dbReference type="SAM" id="Phobius"/>
    </source>
</evidence>
<comment type="caution">
    <text evidence="4">The sequence shown here is derived from an EMBL/GenBank/DDBJ whole genome shotgun (WGS) entry which is preliminary data.</text>
</comment>
<dbReference type="Proteomes" id="UP000823912">
    <property type="component" value="Unassembled WGS sequence"/>
</dbReference>
<feature type="domain" description="Cell envelope-related transcriptional attenuator" evidence="3">
    <location>
        <begin position="92"/>
        <end position="254"/>
    </location>
</feature>
<dbReference type="Pfam" id="PF03816">
    <property type="entry name" value="LytR_cpsA_psr"/>
    <property type="match status" value="1"/>
</dbReference>
<gene>
    <name evidence="4" type="ORF">IAA55_05385</name>
</gene>
<evidence type="ECO:0000313" key="5">
    <source>
        <dbReference type="Proteomes" id="UP000823912"/>
    </source>
</evidence>
<keyword evidence="2" id="KW-0812">Transmembrane</keyword>
<dbReference type="InterPro" id="IPR004474">
    <property type="entry name" value="LytR_CpsA_psr"/>
</dbReference>
<evidence type="ECO:0000313" key="4">
    <source>
        <dbReference type="EMBL" id="HIR70694.1"/>
    </source>
</evidence>
<dbReference type="Gene3D" id="3.40.630.190">
    <property type="entry name" value="LCP protein"/>
    <property type="match status" value="1"/>
</dbReference>
<name>A0A9D1E9R8_9FIRM</name>
<evidence type="ECO:0000259" key="3">
    <source>
        <dbReference type="Pfam" id="PF03816"/>
    </source>
</evidence>
<dbReference type="InterPro" id="IPR050922">
    <property type="entry name" value="LytR/CpsA/Psr_CW_biosynth"/>
</dbReference>
<sequence length="338" mass="38315">MRKQTGIRGESQREKKAGRWKLLPVVLVIVGVVVAAVCLTPAPFSSKSSRTVIAGGETYVQRADITTILLLGIDKRETLENESGRPADNGQSDMIWLIAVDHSADQIRIITIPRETMADVEEHYSDGSVRKVYEQVCLQYAYGTTPEEGCALTEETIKNLLEEAPVDYTCAVSMGAITKLVDAVGGVDIVMSNNYSIPDENWVDFIHYDAGSTVHMDGETAYRFIHYRDVEHLYTNLDRMNRQQDFLTAFTAALKETIKSRPWKISGLLKELKPYYYTDLPFTEMLRLAVTALAADLSEIERIQIPGTEVHVGRYDQYLPEEEKLREMMLEIFYEKQR</sequence>
<evidence type="ECO:0000256" key="1">
    <source>
        <dbReference type="ARBA" id="ARBA00006068"/>
    </source>
</evidence>
<reference evidence="4" key="1">
    <citation type="submission" date="2020-10" db="EMBL/GenBank/DDBJ databases">
        <authorList>
            <person name="Gilroy R."/>
        </authorList>
    </citation>
    <scope>NUCLEOTIDE SEQUENCE</scope>
    <source>
        <strain evidence="4">ChiSjej5B23-6657</strain>
    </source>
</reference>
<keyword evidence="2" id="KW-0472">Membrane</keyword>
<reference evidence="4" key="2">
    <citation type="journal article" date="2021" name="PeerJ">
        <title>Extensive microbial diversity within the chicken gut microbiome revealed by metagenomics and culture.</title>
        <authorList>
            <person name="Gilroy R."/>
            <person name="Ravi A."/>
            <person name="Getino M."/>
            <person name="Pursley I."/>
            <person name="Horton D.L."/>
            <person name="Alikhan N.F."/>
            <person name="Baker D."/>
            <person name="Gharbi K."/>
            <person name="Hall N."/>
            <person name="Watson M."/>
            <person name="Adriaenssens E.M."/>
            <person name="Foster-Nyarko E."/>
            <person name="Jarju S."/>
            <person name="Secka A."/>
            <person name="Antonio M."/>
            <person name="Oren A."/>
            <person name="Chaudhuri R.R."/>
            <person name="La Ragione R."/>
            <person name="Hildebrand F."/>
            <person name="Pallen M.J."/>
        </authorList>
    </citation>
    <scope>NUCLEOTIDE SEQUENCE</scope>
    <source>
        <strain evidence="4">ChiSjej5B23-6657</strain>
    </source>
</reference>
<dbReference type="EMBL" id="DVHM01000086">
    <property type="protein sequence ID" value="HIR70694.1"/>
    <property type="molecule type" value="Genomic_DNA"/>
</dbReference>
<dbReference type="AlphaFoldDB" id="A0A9D1E9R8"/>
<accession>A0A9D1E9R8</accession>
<feature type="transmembrane region" description="Helical" evidence="2">
    <location>
        <begin position="21"/>
        <end position="44"/>
    </location>
</feature>
<keyword evidence="2" id="KW-1133">Transmembrane helix</keyword>